<dbReference type="PRINTS" id="PR00359">
    <property type="entry name" value="BP450"/>
</dbReference>
<dbReference type="AlphaFoldDB" id="A0A3C1KIF0"/>
<organism evidence="3 4">
    <name type="scientific">Haliea salexigens</name>
    <dbReference type="NCBI Taxonomy" id="287487"/>
    <lineage>
        <taxon>Bacteria</taxon>
        <taxon>Pseudomonadati</taxon>
        <taxon>Pseudomonadota</taxon>
        <taxon>Gammaproteobacteria</taxon>
        <taxon>Cellvibrionales</taxon>
        <taxon>Halieaceae</taxon>
        <taxon>Haliea</taxon>
    </lineage>
</organism>
<evidence type="ECO:0000256" key="2">
    <source>
        <dbReference type="RuleBase" id="RU000461"/>
    </source>
</evidence>
<accession>A0A3C1KIF0</accession>
<dbReference type="STRING" id="1121937.GCA_000423125_02596"/>
<keyword evidence="2" id="KW-0503">Monooxygenase</keyword>
<dbReference type="GO" id="GO:0020037">
    <property type="term" value="F:heme binding"/>
    <property type="evidence" value="ECO:0007669"/>
    <property type="project" value="InterPro"/>
</dbReference>
<evidence type="ECO:0000256" key="1">
    <source>
        <dbReference type="ARBA" id="ARBA00010617"/>
    </source>
</evidence>
<dbReference type="GO" id="GO:0005506">
    <property type="term" value="F:iron ion binding"/>
    <property type="evidence" value="ECO:0007669"/>
    <property type="project" value="InterPro"/>
</dbReference>
<keyword evidence="2" id="KW-0408">Iron</keyword>
<dbReference type="PRINTS" id="PR00385">
    <property type="entry name" value="P450"/>
</dbReference>
<dbReference type="Gene3D" id="1.10.630.10">
    <property type="entry name" value="Cytochrome P450"/>
    <property type="match status" value="1"/>
</dbReference>
<dbReference type="PANTHER" id="PTHR46696">
    <property type="entry name" value="P450, PUTATIVE (EUROFUNG)-RELATED"/>
    <property type="match status" value="1"/>
</dbReference>
<dbReference type="InterPro" id="IPR002397">
    <property type="entry name" value="Cyt_P450_B"/>
</dbReference>
<dbReference type="PROSITE" id="PS00086">
    <property type="entry name" value="CYTOCHROME_P450"/>
    <property type="match status" value="1"/>
</dbReference>
<dbReference type="GO" id="GO:0016705">
    <property type="term" value="F:oxidoreductase activity, acting on paired donors, with incorporation or reduction of molecular oxygen"/>
    <property type="evidence" value="ECO:0007669"/>
    <property type="project" value="InterPro"/>
</dbReference>
<evidence type="ECO:0000313" key="4">
    <source>
        <dbReference type="Proteomes" id="UP000259273"/>
    </source>
</evidence>
<dbReference type="GO" id="GO:0004497">
    <property type="term" value="F:monooxygenase activity"/>
    <property type="evidence" value="ECO:0007669"/>
    <property type="project" value="UniProtKB-KW"/>
</dbReference>
<name>A0A3C1KIF0_9GAMM</name>
<reference evidence="3 4" key="1">
    <citation type="journal article" date="2018" name="Nat. Biotechnol.">
        <title>A standardized bacterial taxonomy based on genome phylogeny substantially revises the tree of life.</title>
        <authorList>
            <person name="Parks D.H."/>
            <person name="Chuvochina M."/>
            <person name="Waite D.W."/>
            <person name="Rinke C."/>
            <person name="Skarshewski A."/>
            <person name="Chaumeil P.A."/>
            <person name="Hugenholtz P."/>
        </authorList>
    </citation>
    <scope>NUCLEOTIDE SEQUENCE [LARGE SCALE GENOMIC DNA]</scope>
    <source>
        <strain evidence="3">UBA9158</strain>
    </source>
</reference>
<keyword evidence="2" id="KW-0349">Heme</keyword>
<dbReference type="InterPro" id="IPR017972">
    <property type="entry name" value="Cyt_P450_CS"/>
</dbReference>
<sequence length="309" mass="34594">MEGDQHRLYRRLATPAFQSRVVEAMEQEGLARIAHELIDRLGARRNADFAHEFTHRVAFAVISRMLGIPTDREDVFRDWAVGFLEFPRDPAHSRQCADQITQYLLPILAERRQDPRDDILSGLVAAEVDGRRLTDEEILAHIRLLFSAGASTTTDALGNLIYTLLAEPERWQALLAEPALRAGAIEELLRWETPVAVLPRLSAPHVIEFHGTEIPPATFCLFAIAAANRDPSVFEQPEVFDLHRDSSKKLLSFGPGPRLCPGMHLARRQLAVALDVILERLPGLQLREREAASPRGAILRGPARLPVGW</sequence>
<gene>
    <name evidence="3" type="ORF">DCP75_00780</name>
</gene>
<protein>
    <submittedName>
        <fullName evidence="3">Cytochrome P450</fullName>
    </submittedName>
</protein>
<dbReference type="SUPFAM" id="SSF48264">
    <property type="entry name" value="Cytochrome P450"/>
    <property type="match status" value="1"/>
</dbReference>
<keyword evidence="2" id="KW-0560">Oxidoreductase</keyword>
<dbReference type="Proteomes" id="UP000259273">
    <property type="component" value="Unassembled WGS sequence"/>
</dbReference>
<comment type="similarity">
    <text evidence="1 2">Belongs to the cytochrome P450 family.</text>
</comment>
<dbReference type="Pfam" id="PF00067">
    <property type="entry name" value="p450"/>
    <property type="match status" value="1"/>
</dbReference>
<dbReference type="InterPro" id="IPR001128">
    <property type="entry name" value="Cyt_P450"/>
</dbReference>
<dbReference type="EMBL" id="DMND01000016">
    <property type="protein sequence ID" value="HAN26273.1"/>
    <property type="molecule type" value="Genomic_DNA"/>
</dbReference>
<dbReference type="PANTHER" id="PTHR46696:SF3">
    <property type="entry name" value="PULCHERRIMINIC ACID SYNTHASE"/>
    <property type="match status" value="1"/>
</dbReference>
<keyword evidence="2" id="KW-0479">Metal-binding</keyword>
<evidence type="ECO:0000313" key="3">
    <source>
        <dbReference type="EMBL" id="HAN26273.1"/>
    </source>
</evidence>
<dbReference type="InterPro" id="IPR036396">
    <property type="entry name" value="Cyt_P450_sf"/>
</dbReference>
<comment type="caution">
    <text evidence="3">The sequence shown here is derived from an EMBL/GenBank/DDBJ whole genome shotgun (WGS) entry which is preliminary data.</text>
</comment>
<proteinExistence type="inferred from homology"/>